<keyword evidence="2" id="KW-0732">Signal</keyword>
<dbReference type="RefSeq" id="WP_121133819.1">
    <property type="nucleotide sequence ID" value="NZ_JBHUFK010000050.1"/>
</dbReference>
<gene>
    <name evidence="3" type="ORF">D8M05_16600</name>
</gene>
<dbReference type="PROSITE" id="PS51257">
    <property type="entry name" value="PROKAR_LIPOPROTEIN"/>
    <property type="match status" value="1"/>
</dbReference>
<dbReference type="EMBL" id="RBZO01000033">
    <property type="protein sequence ID" value="RKQ13297.1"/>
    <property type="molecule type" value="Genomic_DNA"/>
</dbReference>
<proteinExistence type="predicted"/>
<feature type="compositionally biased region" description="Low complexity" evidence="1">
    <location>
        <begin position="45"/>
        <end position="59"/>
    </location>
</feature>
<evidence type="ECO:0000256" key="2">
    <source>
        <dbReference type="SAM" id="SignalP"/>
    </source>
</evidence>
<evidence type="ECO:0000313" key="4">
    <source>
        <dbReference type="Proteomes" id="UP000281813"/>
    </source>
</evidence>
<organism evidence="3 4">
    <name type="scientific">Oceanobacillus bengalensis</name>
    <dbReference type="NCBI Taxonomy" id="1435466"/>
    <lineage>
        <taxon>Bacteria</taxon>
        <taxon>Bacillati</taxon>
        <taxon>Bacillota</taxon>
        <taxon>Bacilli</taxon>
        <taxon>Bacillales</taxon>
        <taxon>Bacillaceae</taxon>
        <taxon>Oceanobacillus</taxon>
    </lineage>
</organism>
<feature type="compositionally biased region" description="Polar residues" evidence="1">
    <location>
        <begin position="30"/>
        <end position="44"/>
    </location>
</feature>
<feature type="region of interest" description="Disordered" evidence="1">
    <location>
        <begin position="27"/>
        <end position="60"/>
    </location>
</feature>
<comment type="caution">
    <text evidence="3">The sequence shown here is derived from an EMBL/GenBank/DDBJ whole genome shotgun (WGS) entry which is preliminary data.</text>
</comment>
<reference evidence="3 4" key="1">
    <citation type="journal article" date="2015" name="Antonie Van Leeuwenhoek">
        <title>Oceanobacillus bengalensis sp. nov., a bacterium isolated from seawater of the Bay of Bengal.</title>
        <authorList>
            <person name="Yongchang O."/>
            <person name="Xiang W."/>
            <person name="Wang G."/>
        </authorList>
    </citation>
    <scope>NUCLEOTIDE SEQUENCE [LARGE SCALE GENOMIC DNA]</scope>
    <source>
        <strain evidence="3 4">MCCC 1K00260</strain>
    </source>
</reference>
<keyword evidence="4" id="KW-1185">Reference proteome</keyword>
<accession>A0A494YT51</accession>
<feature type="signal peptide" evidence="2">
    <location>
        <begin position="1"/>
        <end position="22"/>
    </location>
</feature>
<feature type="chain" id="PRO_5019723531" description="YusW-like protein" evidence="2">
    <location>
        <begin position="23"/>
        <end position="164"/>
    </location>
</feature>
<dbReference type="InterPro" id="IPR025623">
    <property type="entry name" value="YusW"/>
</dbReference>
<dbReference type="Proteomes" id="UP000281813">
    <property type="component" value="Unassembled WGS sequence"/>
</dbReference>
<evidence type="ECO:0000256" key="1">
    <source>
        <dbReference type="SAM" id="MobiDB-lite"/>
    </source>
</evidence>
<dbReference type="Pfam" id="PF14039">
    <property type="entry name" value="YusW"/>
    <property type="match status" value="1"/>
</dbReference>
<sequence length="164" mass="18606">MKKRIFWIGSFMILSILLVACGDNDEVENPPQTATNEDQQQADENNTNSTNDTDTNTNTGYGFTKFDLDADYEDTNDALDVDYENEKNDKMEASYLDKSQDIDLNGDAAMEELDSIFSSFTFDEGTPEEEILNTITEAFNIPEDAQNIELEIQFTSGTEKEYRK</sequence>
<evidence type="ECO:0000313" key="3">
    <source>
        <dbReference type="EMBL" id="RKQ13297.1"/>
    </source>
</evidence>
<evidence type="ECO:0008006" key="5">
    <source>
        <dbReference type="Google" id="ProtNLM"/>
    </source>
</evidence>
<name>A0A494YT51_9BACI</name>
<dbReference type="OrthoDB" id="2452750at2"/>
<dbReference type="AlphaFoldDB" id="A0A494YT51"/>
<protein>
    <recommendedName>
        <fullName evidence="5">YusW-like protein</fullName>
    </recommendedName>
</protein>